<dbReference type="GO" id="GO:0008270">
    <property type="term" value="F:zinc ion binding"/>
    <property type="evidence" value="ECO:0007669"/>
    <property type="project" value="InterPro"/>
</dbReference>
<keyword evidence="1" id="KW-0539">Nucleus</keyword>
<dbReference type="CDD" id="cd12148">
    <property type="entry name" value="fungal_TF_MHR"/>
    <property type="match status" value="1"/>
</dbReference>
<evidence type="ECO:0000313" key="5">
    <source>
        <dbReference type="Proteomes" id="UP000001611"/>
    </source>
</evidence>
<dbReference type="InterPro" id="IPR007219">
    <property type="entry name" value="XnlR_reg_dom"/>
</dbReference>
<dbReference type="GeneID" id="20706932"/>
<dbReference type="GO" id="GO:0006351">
    <property type="term" value="P:DNA-templated transcription"/>
    <property type="evidence" value="ECO:0007669"/>
    <property type="project" value="InterPro"/>
</dbReference>
<protein>
    <submittedName>
        <fullName evidence="4">Protein kinase domain-containing protein</fullName>
    </submittedName>
</protein>
<dbReference type="GO" id="GO:0016301">
    <property type="term" value="F:kinase activity"/>
    <property type="evidence" value="ECO:0007669"/>
    <property type="project" value="UniProtKB-KW"/>
</dbReference>
<dbReference type="InParanoid" id="G2X5G4"/>
<dbReference type="KEGG" id="vda:VDAG_05469"/>
<keyword evidence="5" id="KW-1185">Reference proteome</keyword>
<evidence type="ECO:0000313" key="4">
    <source>
        <dbReference type="EMBL" id="EGY14305.1"/>
    </source>
</evidence>
<dbReference type="InterPro" id="IPR011009">
    <property type="entry name" value="Kinase-like_dom_sf"/>
</dbReference>
<evidence type="ECO:0000259" key="3">
    <source>
        <dbReference type="SMART" id="SM00906"/>
    </source>
</evidence>
<dbReference type="AlphaFoldDB" id="G2X5G4"/>
<keyword evidence="4" id="KW-0418">Kinase</keyword>
<keyword evidence="4" id="KW-0808">Transferase</keyword>
<dbReference type="Pfam" id="PF04082">
    <property type="entry name" value="Fungal_trans"/>
    <property type="match status" value="1"/>
</dbReference>
<gene>
    <name evidence="4" type="ORF">VDAG_05469</name>
</gene>
<dbReference type="eggNOG" id="ENOG502RHAD">
    <property type="taxonomic scope" value="Eukaryota"/>
</dbReference>
<dbReference type="Proteomes" id="UP000001611">
    <property type="component" value="Chromosome 2"/>
</dbReference>
<dbReference type="InterPro" id="IPR052761">
    <property type="entry name" value="Fungal_Detox/Toxin_TFs"/>
</dbReference>
<dbReference type="HOGENOM" id="CLU_389898_0_0_1"/>
<dbReference type="PANTHER" id="PTHR47425:SF3">
    <property type="entry name" value="ZN(II)2CYS6 TRANSCRIPTION FACTOR (EUROFUNG)"/>
    <property type="match status" value="1"/>
</dbReference>
<name>G2X5G4_VERDV</name>
<feature type="region of interest" description="Disordered" evidence="2">
    <location>
        <begin position="257"/>
        <end position="282"/>
    </location>
</feature>
<dbReference type="RefSeq" id="XP_009650659.1">
    <property type="nucleotide sequence ID" value="XM_009652364.1"/>
</dbReference>
<reference evidence="4 5" key="1">
    <citation type="submission" date="2008-03" db="EMBL/GenBank/DDBJ databases">
        <title>The Genome Sequence of Verticillium dahliae VdLs.17.</title>
        <authorList>
            <consortium name="The Broad Institute Genome Sequencing Platform"/>
            <person name="Ma L.-J.J."/>
            <person name="Klosterman S.J."/>
            <person name="Subbarao K."/>
            <person name="Dobinson K."/>
            <person name="Veronese P."/>
            <person name="Kang S."/>
            <person name="Gold S.E."/>
            <person name="Young S."/>
            <person name="Jaffe D."/>
            <person name="Gnerre S."/>
            <person name="Berlin A."/>
            <person name="Heiman D."/>
            <person name="Hepburn T."/>
            <person name="Sykes S."/>
            <person name="Alvarado L."/>
            <person name="Kodira C.D."/>
            <person name="Lander E."/>
            <person name="Galagan J."/>
            <person name="Nusbaum C."/>
            <person name="Birren B."/>
        </authorList>
    </citation>
    <scope>NUCLEOTIDE SEQUENCE [LARGE SCALE GENOMIC DNA]</scope>
    <source>
        <strain evidence="5">VdLs.17 / ATCC MYA-4575 / FGSC 10137</strain>
    </source>
</reference>
<organism evidence="4 5">
    <name type="scientific">Verticillium dahliae (strain VdLs.17 / ATCC MYA-4575 / FGSC 10137)</name>
    <name type="common">Verticillium wilt</name>
    <dbReference type="NCBI Taxonomy" id="498257"/>
    <lineage>
        <taxon>Eukaryota</taxon>
        <taxon>Fungi</taxon>
        <taxon>Dikarya</taxon>
        <taxon>Ascomycota</taxon>
        <taxon>Pezizomycotina</taxon>
        <taxon>Sordariomycetes</taxon>
        <taxon>Hypocreomycetidae</taxon>
        <taxon>Glomerellales</taxon>
        <taxon>Plectosphaerellaceae</taxon>
        <taxon>Verticillium</taxon>
    </lineage>
</organism>
<dbReference type="EMBL" id="DS572704">
    <property type="protein sequence ID" value="EGY14305.1"/>
    <property type="molecule type" value="Genomic_DNA"/>
</dbReference>
<feature type="domain" description="Xylanolytic transcriptional activator regulatory" evidence="3">
    <location>
        <begin position="146"/>
        <end position="218"/>
    </location>
</feature>
<evidence type="ECO:0000256" key="1">
    <source>
        <dbReference type="ARBA" id="ARBA00023242"/>
    </source>
</evidence>
<dbReference type="SMART" id="SM00906">
    <property type="entry name" value="Fungal_trans"/>
    <property type="match status" value="1"/>
</dbReference>
<accession>G2X5G4</accession>
<dbReference type="Gene3D" id="3.30.200.20">
    <property type="entry name" value="Phosphorylase Kinase, domain 1"/>
    <property type="match status" value="1"/>
</dbReference>
<sequence length="708" mass="79003">MSRVSAEDYSYLKQKGSFSLPKRDVLEDLLECYFDYIHPTMPFIDETEFWEIYHGRDADGQPSPPSHRTRISWLIFQAMLFAATTCASPELLRRAGYTSRMVARREAFFKVRTLYSLDIERDNMVLLQTFLLMSYWRGDAGEDKDAWHWSGLALSKAAGLGLHLQTSTPLTRRQETLRRRCWWSCVLRDRLVALSEQRPPRIQLDEFDVPLLTLADYNVGLRSPICKLSSGEELGKRTTLSMFSVQLIRLMLCSGRNPPSPSMDSQSASPGAAETWGRVSQPTRDDKRFTGFADLDYWMTNLPEVLQHSPRSHGSHGGDAVLPCILVHRSALHIYYHKLILSITMPRLLCPSGEESVRHLQLAQHSSAALAKLHNELVDHDSIHCLHSECFGSSTSSSGLEPLEGQATQMTNPTTFPAVAGTRFTYPLVTEQMTSGPALSDHDFTDSMVIDKWPQNFELTTRNTASSPSVDSILDAGSLFPWPLGDDETYSGMLPADVPDLEADRFSFSTVDTIQGPNGTHTCLVTAAASGSLSRSKRNSVSVPLNLHVARAIAAQLVLAVAYLHGNGIIHGDLHLGNILLTAPRGFELLCDEELREGWGGDRRASKLKPTTTSHFWTPSAFPSFATLPAFFGENSEEISLSDAAILLTEFGTFFCPSQETRFTFPTAPHCRPPRINLSQNDPSEWMTKWAMPDFKRMRKELAAKKGV</sequence>
<dbReference type="SUPFAM" id="SSF56112">
    <property type="entry name" value="Protein kinase-like (PK-like)"/>
    <property type="match status" value="1"/>
</dbReference>
<dbReference type="PANTHER" id="PTHR47425">
    <property type="entry name" value="FARB-RELATED"/>
    <property type="match status" value="1"/>
</dbReference>
<proteinExistence type="predicted"/>
<dbReference type="GO" id="GO:0003677">
    <property type="term" value="F:DNA binding"/>
    <property type="evidence" value="ECO:0007669"/>
    <property type="project" value="InterPro"/>
</dbReference>
<dbReference type="Gene3D" id="1.10.510.10">
    <property type="entry name" value="Transferase(Phosphotransferase) domain 1"/>
    <property type="match status" value="1"/>
</dbReference>
<evidence type="ECO:0000256" key="2">
    <source>
        <dbReference type="SAM" id="MobiDB-lite"/>
    </source>
</evidence>